<evidence type="ECO:0000313" key="8">
    <source>
        <dbReference type="Proteomes" id="UP000010297"/>
    </source>
</evidence>
<evidence type="ECO:0000256" key="1">
    <source>
        <dbReference type="ARBA" id="ARBA00004127"/>
    </source>
</evidence>
<reference evidence="7 8" key="1">
    <citation type="submission" date="2012-02" db="EMBL/GenBank/DDBJ databases">
        <title>Whole genome shotgun sequence of Escherichia hermannii NBRC 105704.</title>
        <authorList>
            <person name="Yoshida I."/>
            <person name="Hosoyama A."/>
            <person name="Tsuchikane K."/>
            <person name="Katsumata H."/>
            <person name="Yamazaki S."/>
            <person name="Fujita N."/>
        </authorList>
    </citation>
    <scope>NUCLEOTIDE SEQUENCE [LARGE SCALE GENOMIC DNA]</scope>
    <source>
        <strain evidence="7 8">NBRC 105704</strain>
    </source>
</reference>
<feature type="transmembrane region" description="Helical" evidence="5">
    <location>
        <begin position="21"/>
        <end position="40"/>
    </location>
</feature>
<feature type="transmembrane region" description="Helical" evidence="5">
    <location>
        <begin position="77"/>
        <end position="95"/>
    </location>
</feature>
<dbReference type="GeneID" id="92826881"/>
<evidence type="ECO:0000256" key="3">
    <source>
        <dbReference type="ARBA" id="ARBA00022989"/>
    </source>
</evidence>
<dbReference type="RefSeq" id="WP_002434085.1">
    <property type="nucleotide sequence ID" value="NZ_BAFF01000002.1"/>
</dbReference>
<keyword evidence="2 5" id="KW-0812">Transmembrane</keyword>
<evidence type="ECO:0000256" key="2">
    <source>
        <dbReference type="ARBA" id="ARBA00022692"/>
    </source>
</evidence>
<dbReference type="Pfam" id="PF02656">
    <property type="entry name" value="DUF202"/>
    <property type="match status" value="1"/>
</dbReference>
<dbReference type="eggNOG" id="ENOG50339ZG">
    <property type="taxonomic scope" value="Bacteria"/>
</dbReference>
<sequence>MAERSLIPRDPGLQPERTRLAWSRTGFSLALFTLLCLRGWCRDGNPFYAGATLICGVAAATILFNRHQRNGKHILSLSLFMAGMLLLINGLRHILG</sequence>
<dbReference type="GO" id="GO:0012505">
    <property type="term" value="C:endomembrane system"/>
    <property type="evidence" value="ECO:0007669"/>
    <property type="project" value="UniProtKB-SubCell"/>
</dbReference>
<evidence type="ECO:0000313" key="7">
    <source>
        <dbReference type="EMBL" id="GAB51053.1"/>
    </source>
</evidence>
<evidence type="ECO:0000259" key="6">
    <source>
        <dbReference type="Pfam" id="PF02656"/>
    </source>
</evidence>
<organism evidence="7 8">
    <name type="scientific">Atlantibacter hermannii NBRC 105704</name>
    <dbReference type="NCBI Taxonomy" id="1115512"/>
    <lineage>
        <taxon>Bacteria</taxon>
        <taxon>Pseudomonadati</taxon>
        <taxon>Pseudomonadota</taxon>
        <taxon>Gammaproteobacteria</taxon>
        <taxon>Enterobacterales</taxon>
        <taxon>Enterobacteriaceae</taxon>
        <taxon>Atlantibacter</taxon>
    </lineage>
</organism>
<comment type="caution">
    <text evidence="7">The sequence shown here is derived from an EMBL/GenBank/DDBJ whole genome shotgun (WGS) entry which is preliminary data.</text>
</comment>
<dbReference type="InterPro" id="IPR003807">
    <property type="entry name" value="DUF202"/>
</dbReference>
<evidence type="ECO:0000256" key="4">
    <source>
        <dbReference type="ARBA" id="ARBA00023136"/>
    </source>
</evidence>
<dbReference type="Proteomes" id="UP000010297">
    <property type="component" value="Unassembled WGS sequence"/>
</dbReference>
<keyword evidence="4 5" id="KW-0472">Membrane</keyword>
<keyword evidence="3 5" id="KW-1133">Transmembrane helix</keyword>
<dbReference type="EMBL" id="BAFF01000002">
    <property type="protein sequence ID" value="GAB51053.1"/>
    <property type="molecule type" value="Genomic_DNA"/>
</dbReference>
<protein>
    <recommendedName>
        <fullName evidence="6">DUF202 domain-containing protein</fullName>
    </recommendedName>
</protein>
<accession>H5UZ95</accession>
<keyword evidence="8" id="KW-1185">Reference proteome</keyword>
<gene>
    <name evidence="7" type="ORF">EH105704_02_00820</name>
</gene>
<evidence type="ECO:0000256" key="5">
    <source>
        <dbReference type="SAM" id="Phobius"/>
    </source>
</evidence>
<proteinExistence type="predicted"/>
<feature type="transmembrane region" description="Helical" evidence="5">
    <location>
        <begin position="46"/>
        <end position="65"/>
    </location>
</feature>
<dbReference type="AlphaFoldDB" id="H5UZ95"/>
<comment type="subcellular location">
    <subcellularLocation>
        <location evidence="1">Endomembrane system</location>
        <topology evidence="1">Multi-pass membrane protein</topology>
    </subcellularLocation>
</comment>
<feature type="domain" description="DUF202" evidence="6">
    <location>
        <begin position="10"/>
        <end position="93"/>
    </location>
</feature>
<name>H5UZ95_ATLHE</name>